<keyword evidence="3" id="KW-1185">Reference proteome</keyword>
<reference evidence="2" key="1">
    <citation type="submission" date="2023-06" db="EMBL/GenBank/DDBJ databases">
        <authorList>
            <consortium name="Lawrence Berkeley National Laboratory"/>
            <person name="Ahrendt S."/>
            <person name="Sahu N."/>
            <person name="Indic B."/>
            <person name="Wong-Bajracharya J."/>
            <person name="Merenyi Z."/>
            <person name="Ke H.-M."/>
            <person name="Monk M."/>
            <person name="Kocsube S."/>
            <person name="Drula E."/>
            <person name="Lipzen A."/>
            <person name="Balint B."/>
            <person name="Henrissat B."/>
            <person name="Andreopoulos B."/>
            <person name="Martin F.M."/>
            <person name="Harder C.B."/>
            <person name="Rigling D."/>
            <person name="Ford K.L."/>
            <person name="Foster G.D."/>
            <person name="Pangilinan J."/>
            <person name="Papanicolaou A."/>
            <person name="Barry K."/>
            <person name="LaButti K."/>
            <person name="Viragh M."/>
            <person name="Koriabine M."/>
            <person name="Yan M."/>
            <person name="Riley R."/>
            <person name="Champramary S."/>
            <person name="Plett K.L."/>
            <person name="Tsai I.J."/>
            <person name="Slot J."/>
            <person name="Sipos G."/>
            <person name="Plett J."/>
            <person name="Nagy L.G."/>
            <person name="Grigoriev I.V."/>
        </authorList>
    </citation>
    <scope>NUCLEOTIDE SEQUENCE</scope>
    <source>
        <strain evidence="2">HWK02</strain>
    </source>
</reference>
<evidence type="ECO:0000259" key="1">
    <source>
        <dbReference type="Pfam" id="PF06068"/>
    </source>
</evidence>
<gene>
    <name evidence="2" type="ORF">EDD18DRAFT_1146677</name>
</gene>
<proteinExistence type="predicted"/>
<feature type="domain" description="TIP49 P-loop" evidence="1">
    <location>
        <begin position="9"/>
        <end position="65"/>
    </location>
</feature>
<name>A0AA39QFZ6_9AGAR</name>
<protein>
    <recommendedName>
        <fullName evidence="1">TIP49 P-loop domain-containing protein</fullName>
    </recommendedName>
</protein>
<evidence type="ECO:0000313" key="3">
    <source>
        <dbReference type="Proteomes" id="UP001175228"/>
    </source>
</evidence>
<dbReference type="Pfam" id="PF06068">
    <property type="entry name" value="TIP49"/>
    <property type="match status" value="1"/>
</dbReference>
<sequence>MELSIGWEGCLAGRAMLLPGPSSTGKTGIELGIMAQTLGLDVSLTVIAASVSNIFSLPMSKMEPFNEGHYSSKELSRDLNCTGVSLEYMQAPFC</sequence>
<dbReference type="AlphaFoldDB" id="A0AA39QFZ6"/>
<comment type="caution">
    <text evidence="2">The sequence shown here is derived from an EMBL/GenBank/DDBJ whole genome shotgun (WGS) entry which is preliminary data.</text>
</comment>
<dbReference type="GO" id="GO:0005524">
    <property type="term" value="F:ATP binding"/>
    <property type="evidence" value="ECO:0007669"/>
    <property type="project" value="InterPro"/>
</dbReference>
<dbReference type="Proteomes" id="UP001175228">
    <property type="component" value="Unassembled WGS sequence"/>
</dbReference>
<evidence type="ECO:0000313" key="2">
    <source>
        <dbReference type="EMBL" id="KAK0500944.1"/>
    </source>
</evidence>
<organism evidence="2 3">
    <name type="scientific">Armillaria luteobubalina</name>
    <dbReference type="NCBI Taxonomy" id="153913"/>
    <lineage>
        <taxon>Eukaryota</taxon>
        <taxon>Fungi</taxon>
        <taxon>Dikarya</taxon>
        <taxon>Basidiomycota</taxon>
        <taxon>Agaricomycotina</taxon>
        <taxon>Agaricomycetes</taxon>
        <taxon>Agaricomycetidae</taxon>
        <taxon>Agaricales</taxon>
        <taxon>Marasmiineae</taxon>
        <taxon>Physalacriaceae</taxon>
        <taxon>Armillaria</taxon>
    </lineage>
</organism>
<accession>A0AA39QFZ6</accession>
<dbReference type="InterPro" id="IPR010339">
    <property type="entry name" value="TIP49_P-loop"/>
</dbReference>
<dbReference type="EMBL" id="JAUEPU010000007">
    <property type="protein sequence ID" value="KAK0500944.1"/>
    <property type="molecule type" value="Genomic_DNA"/>
</dbReference>